<dbReference type="Proteomes" id="UP000283458">
    <property type="component" value="Unassembled WGS sequence"/>
</dbReference>
<evidence type="ECO:0000256" key="1">
    <source>
        <dbReference type="ARBA" id="ARBA00008683"/>
    </source>
</evidence>
<evidence type="ECO:0000256" key="2">
    <source>
        <dbReference type="ARBA" id="ARBA00022670"/>
    </source>
</evidence>
<dbReference type="OrthoDB" id="266140at2"/>
<sequence>MFSMLHGPALLAPEWEAAAADALIRFRSERSNPPRGALALVGDVGGGQRLYGVADGVAVIPVSGLLVQKLCWIGWGYITGYDGLRVQLARAFADPEVKAIALDIDSGGGDVAGCFDLVEWIVAAKAAAGKPVAAILSEMAYSAAYAIATSADSVAVPRTGGLGSIGALCVHWDFSALLSREGVAPTLIHSGQHKVDGNPFQPLPEDVRARWTATVDDLRRLFADVVARNRQSSGAALTMEQAMGTEARCFTGPAGVAEAVRLGLADAILSPDRAFAALVSHASTL</sequence>
<dbReference type="CDD" id="cd07022">
    <property type="entry name" value="S49_Sppa_36K_type"/>
    <property type="match status" value="1"/>
</dbReference>
<dbReference type="GO" id="GO:0008236">
    <property type="term" value="F:serine-type peptidase activity"/>
    <property type="evidence" value="ECO:0007669"/>
    <property type="project" value="UniProtKB-KW"/>
</dbReference>
<proteinExistence type="inferred from homology"/>
<dbReference type="Pfam" id="PF01343">
    <property type="entry name" value="Peptidase_S49"/>
    <property type="match status" value="1"/>
</dbReference>
<dbReference type="InterPro" id="IPR002142">
    <property type="entry name" value="Peptidase_S49"/>
</dbReference>
<dbReference type="GO" id="GO:0006508">
    <property type="term" value="P:proteolysis"/>
    <property type="evidence" value="ECO:0007669"/>
    <property type="project" value="UniProtKB-KW"/>
</dbReference>
<evidence type="ECO:0000313" key="6">
    <source>
        <dbReference type="EMBL" id="RJF81121.1"/>
    </source>
</evidence>
<feature type="domain" description="Peptidase S49" evidence="5">
    <location>
        <begin position="126"/>
        <end position="279"/>
    </location>
</feature>
<gene>
    <name evidence="6" type="ORF">D3877_12930</name>
</gene>
<accession>A0A418VVF3</accession>
<protein>
    <submittedName>
        <fullName evidence="6">S49 family peptidase</fullName>
    </submittedName>
</protein>
<evidence type="ECO:0000256" key="4">
    <source>
        <dbReference type="ARBA" id="ARBA00022825"/>
    </source>
</evidence>
<dbReference type="AlphaFoldDB" id="A0A418VVF3"/>
<dbReference type="SUPFAM" id="SSF52096">
    <property type="entry name" value="ClpP/crotonase"/>
    <property type="match status" value="1"/>
</dbReference>
<dbReference type="PANTHER" id="PTHR33209:SF1">
    <property type="entry name" value="PEPTIDASE S49 DOMAIN-CONTAINING PROTEIN"/>
    <property type="match status" value="1"/>
</dbReference>
<keyword evidence="7" id="KW-1185">Reference proteome</keyword>
<dbReference type="PANTHER" id="PTHR33209">
    <property type="entry name" value="PROTEASE 4"/>
    <property type="match status" value="1"/>
</dbReference>
<dbReference type="Gene3D" id="3.90.226.10">
    <property type="entry name" value="2-enoyl-CoA Hydratase, Chain A, domain 1"/>
    <property type="match status" value="1"/>
</dbReference>
<dbReference type="RefSeq" id="WP_119831209.1">
    <property type="nucleotide sequence ID" value="NZ_QYUL01000002.1"/>
</dbReference>
<dbReference type="EMBL" id="QYUL01000002">
    <property type="protein sequence ID" value="RJF81121.1"/>
    <property type="molecule type" value="Genomic_DNA"/>
</dbReference>
<reference evidence="6 7" key="1">
    <citation type="submission" date="2018-09" db="EMBL/GenBank/DDBJ databases">
        <authorList>
            <person name="Zhu H."/>
        </authorList>
    </citation>
    <scope>NUCLEOTIDE SEQUENCE [LARGE SCALE GENOMIC DNA]</scope>
    <source>
        <strain evidence="6 7">K2W22B-5</strain>
    </source>
</reference>
<evidence type="ECO:0000313" key="7">
    <source>
        <dbReference type="Proteomes" id="UP000283458"/>
    </source>
</evidence>
<dbReference type="Gene3D" id="6.20.330.10">
    <property type="match status" value="1"/>
</dbReference>
<comment type="caution">
    <text evidence="6">The sequence shown here is derived from an EMBL/GenBank/DDBJ whole genome shotgun (WGS) entry which is preliminary data.</text>
</comment>
<comment type="similarity">
    <text evidence="1">Belongs to the peptidase S49 family.</text>
</comment>
<organism evidence="6 7">
    <name type="scientific">Azospirillum cavernae</name>
    <dbReference type="NCBI Taxonomy" id="2320860"/>
    <lineage>
        <taxon>Bacteria</taxon>
        <taxon>Pseudomonadati</taxon>
        <taxon>Pseudomonadota</taxon>
        <taxon>Alphaproteobacteria</taxon>
        <taxon>Rhodospirillales</taxon>
        <taxon>Azospirillaceae</taxon>
        <taxon>Azospirillum</taxon>
    </lineage>
</organism>
<dbReference type="InterPro" id="IPR033855">
    <property type="entry name" value="Protein_C"/>
</dbReference>
<name>A0A418VVF3_9PROT</name>
<evidence type="ECO:0000256" key="3">
    <source>
        <dbReference type="ARBA" id="ARBA00022801"/>
    </source>
</evidence>
<evidence type="ECO:0000259" key="5">
    <source>
        <dbReference type="Pfam" id="PF01343"/>
    </source>
</evidence>
<keyword evidence="4" id="KW-0720">Serine protease</keyword>
<dbReference type="InterPro" id="IPR029045">
    <property type="entry name" value="ClpP/crotonase-like_dom_sf"/>
</dbReference>
<keyword evidence="3" id="KW-0378">Hydrolase</keyword>
<keyword evidence="2" id="KW-0645">Protease</keyword>